<dbReference type="EMBL" id="MN739271">
    <property type="protein sequence ID" value="QHS96449.1"/>
    <property type="molecule type" value="Genomic_DNA"/>
</dbReference>
<evidence type="ECO:0000256" key="2">
    <source>
        <dbReference type="SAM" id="MobiDB-lite"/>
    </source>
</evidence>
<feature type="region of interest" description="Disordered" evidence="2">
    <location>
        <begin position="178"/>
        <end position="203"/>
    </location>
</feature>
<evidence type="ECO:0000313" key="3">
    <source>
        <dbReference type="EMBL" id="QHS96449.1"/>
    </source>
</evidence>
<feature type="coiled-coil region" evidence="1">
    <location>
        <begin position="48"/>
        <end position="75"/>
    </location>
</feature>
<organism evidence="3">
    <name type="scientific">viral metagenome</name>
    <dbReference type="NCBI Taxonomy" id="1070528"/>
    <lineage>
        <taxon>unclassified sequences</taxon>
        <taxon>metagenomes</taxon>
        <taxon>organismal metagenomes</taxon>
    </lineage>
</organism>
<sequence length="416" mass="48037">MQLSICLLVPRREGFLQPKKISPVLLNDDCDNYKNPDTLDSTIPEKCKRQFQSRLIDAEEKKRLANERHIQAQQDWLEQHNTYEASIEEENQLLNFMADAHNQSLSDSAQKVLDLEKQNVEREQAYALEVARANAQYLKSVDDNKKKQVERDNQWRRETVKQEERDAALALHQERQQLAHDERGRALDKRRQSTEGKWVRQKQDKAIYESTGDMKSWFSKIQNILKERREAQNDAYMAGDRSEEGVDKRNKRIGEQVVKATAGFEYINTFGNRAQFLLYSFYSNLAGGNLMNCSSHDNAEILTKGAYNKTEVKCKKRGQPLPDKEYTGSHFPDKMFEDDCPVNTYGKTPSCSPCPSGTITLEKIKSRDKAFPDFMERVPSEFLNDIYVNTNGARDKSFCKNKNNFVALESNLYGSK</sequence>
<keyword evidence="1" id="KW-0175">Coiled coil</keyword>
<proteinExistence type="predicted"/>
<accession>A0A6C0BY27</accession>
<reference evidence="3" key="1">
    <citation type="journal article" date="2020" name="Nature">
        <title>Giant virus diversity and host interactions through global metagenomics.</title>
        <authorList>
            <person name="Schulz F."/>
            <person name="Roux S."/>
            <person name="Paez-Espino D."/>
            <person name="Jungbluth S."/>
            <person name="Walsh D.A."/>
            <person name="Denef V.J."/>
            <person name="McMahon K.D."/>
            <person name="Konstantinidis K.T."/>
            <person name="Eloe-Fadrosh E.A."/>
            <person name="Kyrpides N.C."/>
            <person name="Woyke T."/>
        </authorList>
    </citation>
    <scope>NUCLEOTIDE SEQUENCE</scope>
    <source>
        <strain evidence="3">GVMAG-M-3300020166-18</strain>
    </source>
</reference>
<protein>
    <submittedName>
        <fullName evidence="3">Uncharacterized protein</fullName>
    </submittedName>
</protein>
<evidence type="ECO:0000256" key="1">
    <source>
        <dbReference type="SAM" id="Coils"/>
    </source>
</evidence>
<dbReference type="AlphaFoldDB" id="A0A6C0BY27"/>
<name>A0A6C0BY27_9ZZZZ</name>